<proteinExistence type="evidence at transcript level"/>
<dbReference type="KEGG" id="csv:101209730"/>
<dbReference type="InterPro" id="IPR052147">
    <property type="entry name" value="PP2-like/Lectin"/>
</dbReference>
<dbReference type="InterPro" id="IPR025886">
    <property type="entry name" value="PP2-like"/>
</dbReference>
<dbReference type="AlphaFoldDB" id="A0A0A1IXJ4"/>
<reference evidence="1" key="1">
    <citation type="submission" date="2014-10" db="EMBL/GenBank/DDBJ databases">
        <title>Host pathogen interaction studies.</title>
        <authorList>
            <person name="Singh L."/>
            <person name="Kumari R."/>
            <person name="Zaidi A.A."/>
            <person name="Hallan V."/>
        </authorList>
    </citation>
    <scope>NUCLEOTIDE SEQUENCE</scope>
    <source>
        <tissue evidence="1">Leaves</tissue>
    </source>
</reference>
<sequence length="154" mass="17541">MAGQSTHYLAFPRAATITWGNDTRYWSWANVNLCGYPTEEARLIQVSWLDCRWMMDASDFRQGIRYNANIEVMLTSNASGWNFPVNLEIELPDGSRQESQIGLAGRQPNVWFNMPLGGFTLPDCVTSGTIRFRLYNHAAVWKRGLHIRTLAIQA</sequence>
<dbReference type="OrthoDB" id="533833at2759"/>
<dbReference type="PANTHER" id="PTHR48478">
    <property type="entry name" value="LECTIN-LIKE"/>
    <property type="match status" value="1"/>
</dbReference>
<accession>A0A0A1IXJ4</accession>
<keyword evidence="1" id="KW-0430">Lectin</keyword>
<dbReference type="PANTHER" id="PTHR48478:SF1">
    <property type="entry name" value="LECTIN-LIKE"/>
    <property type="match status" value="1"/>
</dbReference>
<dbReference type="GO" id="GO:0030246">
    <property type="term" value="F:carbohydrate binding"/>
    <property type="evidence" value="ECO:0007669"/>
    <property type="project" value="UniProtKB-KW"/>
</dbReference>
<evidence type="ECO:0000313" key="1">
    <source>
        <dbReference type="EMBL" id="CEG62451.1"/>
    </source>
</evidence>
<name>A0A0A1IXJ4_CUCSA</name>
<protein>
    <submittedName>
        <fullName evidence="1">Phloem lectin 17 kDa</fullName>
    </submittedName>
</protein>
<dbReference type="EMBL" id="LN623707">
    <property type="protein sequence ID" value="CEG62451.1"/>
    <property type="molecule type" value="mRNA"/>
</dbReference>
<dbReference type="Pfam" id="PF14299">
    <property type="entry name" value="PP2"/>
    <property type="match status" value="1"/>
</dbReference>
<organism evidence="1">
    <name type="scientific">Cucumis sativus</name>
    <name type="common">Cucumber</name>
    <dbReference type="NCBI Taxonomy" id="3659"/>
    <lineage>
        <taxon>Eukaryota</taxon>
        <taxon>Viridiplantae</taxon>
        <taxon>Streptophyta</taxon>
        <taxon>Embryophyta</taxon>
        <taxon>Tracheophyta</taxon>
        <taxon>Spermatophyta</taxon>
        <taxon>Magnoliopsida</taxon>
        <taxon>eudicotyledons</taxon>
        <taxon>Gunneridae</taxon>
        <taxon>Pentapetalae</taxon>
        <taxon>rosids</taxon>
        <taxon>fabids</taxon>
        <taxon>Cucurbitales</taxon>
        <taxon>Cucurbitaceae</taxon>
        <taxon>Benincaseae</taxon>
        <taxon>Cucumis</taxon>
    </lineage>
</organism>
<gene>
    <name evidence="1" type="primary">Ph lec</name>
</gene>